<dbReference type="Gene3D" id="1.25.10.10">
    <property type="entry name" value="Leucine-rich Repeat Variant"/>
    <property type="match status" value="1"/>
</dbReference>
<dbReference type="GO" id="GO:0005930">
    <property type="term" value="C:axoneme"/>
    <property type="evidence" value="ECO:0007669"/>
    <property type="project" value="TreeGrafter"/>
</dbReference>
<dbReference type="SMART" id="SM01297">
    <property type="entry name" value="KAP"/>
    <property type="match status" value="1"/>
</dbReference>
<dbReference type="SUPFAM" id="SSF48371">
    <property type="entry name" value="ARM repeat"/>
    <property type="match status" value="1"/>
</dbReference>
<dbReference type="GO" id="GO:0035869">
    <property type="term" value="C:ciliary transition zone"/>
    <property type="evidence" value="ECO:0007669"/>
    <property type="project" value="TreeGrafter"/>
</dbReference>
<gene>
    <name evidence="2" type="ORF">CSKR_110720</name>
</gene>
<name>A0A8T1M9E7_CLOSI</name>
<dbReference type="AlphaFoldDB" id="A0A8T1M9E7"/>
<accession>A0A8T1M9E7</accession>
<dbReference type="InterPro" id="IPR016024">
    <property type="entry name" value="ARM-type_fold"/>
</dbReference>
<dbReference type="PANTHER" id="PTHR15605:SF2">
    <property type="entry name" value="KINESIN-ASSOCIATED PROTEIN 3"/>
    <property type="match status" value="1"/>
</dbReference>
<dbReference type="InterPro" id="IPR000225">
    <property type="entry name" value="Armadillo"/>
</dbReference>
<keyword evidence="3" id="KW-1185">Reference proteome</keyword>
<sequence>TGSLSLSDFRVMGDAQFVKRKIRGGSLDVHPTEKALVVHYETEATIVGELGIPVVGDRKESQKIIRVRNLNEQTDIPELARKIVDNCKLIHETKLPQVEHLLRYLLNRKDTGVQKIQPEPNSEKLADPGAFDSTEIDEVAHLTDLDEYLELLYEDIPDKLRASALVLQLARNPDNLEELFQNETLVGALARVLREDWKKSTDLATNITYIFFCFSSFSNFHGVILHFKIGALTMSIIEHELCKYDLWMEELRCKKQVLQEATDDADSSYRASAQSSYESTLSKFNVLVRKQEQLFRVAFYMLLNISEDLSVEVKMHNKGVVSMLCRCLDRENFELLILIVSFLKKLSIFSENKDDMLKHGLIGHSPRLLSRPERDLVNVTLRLLFNLSFDKTARIQMVSSGLVTRLVELLADEDNRSVVFYVLYHLSIEDESKPAFAKTNCLATIMKLALGAADQMSEPVPMALAINLACNEQCASRFAEGKGIRLLMKRALKTRDPLLMKFLRNISEHGDDLKMKFVDHLPDLVKVVVNGEPCRNKKSVGAKKTEGSASLRAMNDRTCDSPTDTHRQSSRPHPFSSCAGTPTVGPTNTGPTISFDDDEDDFGEENEFGTKDEDFVLECLGCLANLSLKDLDFSRILTELGLLQWIKQRLSVRESSAAVGSISGISPYDWDTDDDVLLEVIKLTGTICQDPAAAEKLSHAEIVEKLINILKLKQEDDEIVCQIVHVFYYLVFHKRTIEMTVKSTQVPAYLIDLMHDKNAEIRRVCDLALDIIAEYDRNWGTRIQAERFRWHNSQWLDMIDSATNHTIIGNDPTTDAVMTAALATGHARAQHRRSIPSGLRDIEDEDDSQTGMEMAIDDATAFLMSLHGSSVFRKTSADREGNFGLGANDITYLNQLELMYPDMYGDLTHLGTEALSPPLTRSSPLVSDFDENTPTEVNIPSRELYATHSGGGDQTCNGNQSTWSLNNVQK</sequence>
<dbReference type="EMBL" id="NIRI02000056">
    <property type="protein sequence ID" value="KAG5445763.1"/>
    <property type="molecule type" value="Genomic_DNA"/>
</dbReference>
<dbReference type="GO" id="GO:0007018">
    <property type="term" value="P:microtubule-based movement"/>
    <property type="evidence" value="ECO:0007669"/>
    <property type="project" value="TreeGrafter"/>
</dbReference>
<dbReference type="GO" id="GO:0016939">
    <property type="term" value="C:kinesin II complex"/>
    <property type="evidence" value="ECO:0007669"/>
    <property type="project" value="TreeGrafter"/>
</dbReference>
<feature type="region of interest" description="Disordered" evidence="1">
    <location>
        <begin position="948"/>
        <end position="970"/>
    </location>
</feature>
<dbReference type="Proteomes" id="UP000286415">
    <property type="component" value="Unassembled WGS sequence"/>
</dbReference>
<protein>
    <submittedName>
        <fullName evidence="2">Kinesin-associated protein 3</fullName>
    </submittedName>
</protein>
<dbReference type="PANTHER" id="PTHR15605">
    <property type="entry name" value="KINESIN-ASSOCIATED PROTEINS"/>
    <property type="match status" value="1"/>
</dbReference>
<organism evidence="2 3">
    <name type="scientific">Clonorchis sinensis</name>
    <name type="common">Chinese liver fluke</name>
    <dbReference type="NCBI Taxonomy" id="79923"/>
    <lineage>
        <taxon>Eukaryota</taxon>
        <taxon>Metazoa</taxon>
        <taxon>Spiralia</taxon>
        <taxon>Lophotrochozoa</taxon>
        <taxon>Platyhelminthes</taxon>
        <taxon>Trematoda</taxon>
        <taxon>Digenea</taxon>
        <taxon>Opisthorchiida</taxon>
        <taxon>Opisthorchiata</taxon>
        <taxon>Opisthorchiidae</taxon>
        <taxon>Clonorchis</taxon>
    </lineage>
</organism>
<dbReference type="Pfam" id="PF05804">
    <property type="entry name" value="KAP"/>
    <property type="match status" value="2"/>
</dbReference>
<proteinExistence type="predicted"/>
<reference evidence="2 3" key="1">
    <citation type="journal article" date="2018" name="Biotechnol. Adv.">
        <title>Improved genomic resources and new bioinformatic workflow for the carcinogenic parasite Clonorchis sinensis: Biotechnological implications.</title>
        <authorList>
            <person name="Wang D."/>
            <person name="Korhonen P.K."/>
            <person name="Gasser R.B."/>
            <person name="Young N.D."/>
        </authorList>
    </citation>
    <scope>NUCLEOTIDE SEQUENCE [LARGE SCALE GENOMIC DNA]</scope>
    <source>
        <strain evidence="2">Cs-k2</strain>
    </source>
</reference>
<evidence type="ECO:0000313" key="3">
    <source>
        <dbReference type="Proteomes" id="UP000286415"/>
    </source>
</evidence>
<feature type="compositionally biased region" description="Low complexity" evidence="1">
    <location>
        <begin position="580"/>
        <end position="592"/>
    </location>
</feature>
<dbReference type="InterPro" id="IPR011989">
    <property type="entry name" value="ARM-like"/>
</dbReference>
<feature type="non-terminal residue" evidence="2">
    <location>
        <position position="1"/>
    </location>
</feature>
<dbReference type="InterPro" id="IPR008658">
    <property type="entry name" value="KAP3"/>
</dbReference>
<dbReference type="SMART" id="SM00185">
    <property type="entry name" value="ARM"/>
    <property type="match status" value="4"/>
</dbReference>
<evidence type="ECO:0000313" key="2">
    <source>
        <dbReference type="EMBL" id="KAG5445763.1"/>
    </source>
</evidence>
<feature type="compositionally biased region" description="Polar residues" evidence="1">
    <location>
        <begin position="954"/>
        <end position="970"/>
    </location>
</feature>
<comment type="caution">
    <text evidence="2">The sequence shown here is derived from an EMBL/GenBank/DDBJ whole genome shotgun (WGS) entry which is preliminary data.</text>
</comment>
<dbReference type="GO" id="GO:0044782">
    <property type="term" value="P:cilium organization"/>
    <property type="evidence" value="ECO:0007669"/>
    <property type="project" value="TreeGrafter"/>
</dbReference>
<feature type="compositionally biased region" description="Basic and acidic residues" evidence="1">
    <location>
        <begin position="554"/>
        <end position="567"/>
    </location>
</feature>
<dbReference type="GO" id="GO:0019894">
    <property type="term" value="F:kinesin binding"/>
    <property type="evidence" value="ECO:0007669"/>
    <property type="project" value="InterPro"/>
</dbReference>
<feature type="compositionally biased region" description="Acidic residues" evidence="1">
    <location>
        <begin position="595"/>
        <end position="607"/>
    </location>
</feature>
<dbReference type="OrthoDB" id="10265679at2759"/>
<feature type="region of interest" description="Disordered" evidence="1">
    <location>
        <begin position="536"/>
        <end position="607"/>
    </location>
</feature>
<evidence type="ECO:0000256" key="1">
    <source>
        <dbReference type="SAM" id="MobiDB-lite"/>
    </source>
</evidence>
<reference evidence="2 3" key="2">
    <citation type="journal article" date="2021" name="Genomics">
        <title>High-quality reference genome for Clonorchis sinensis.</title>
        <authorList>
            <person name="Young N.D."/>
            <person name="Stroehlein A.J."/>
            <person name="Kinkar L."/>
            <person name="Wang T."/>
            <person name="Sohn W.M."/>
            <person name="Chang B.C.H."/>
            <person name="Kaur P."/>
            <person name="Weisz D."/>
            <person name="Dudchenko O."/>
            <person name="Aiden E.L."/>
            <person name="Korhonen P.K."/>
            <person name="Gasser R.B."/>
        </authorList>
    </citation>
    <scope>NUCLEOTIDE SEQUENCE [LARGE SCALE GENOMIC DNA]</scope>
    <source>
        <strain evidence="2">Cs-k2</strain>
    </source>
</reference>